<dbReference type="EMBL" id="JBHTMN010000007">
    <property type="protein sequence ID" value="MFD1382905.1"/>
    <property type="molecule type" value="Genomic_DNA"/>
</dbReference>
<evidence type="ECO:0000256" key="1">
    <source>
        <dbReference type="ARBA" id="ARBA00012528"/>
    </source>
</evidence>
<keyword evidence="5" id="KW-0548">Nucleotidyltransferase</keyword>
<dbReference type="InterPro" id="IPR050469">
    <property type="entry name" value="Diguanylate_Cyclase"/>
</dbReference>
<dbReference type="SUPFAM" id="SSF55073">
    <property type="entry name" value="Nucleotide cyclase"/>
    <property type="match status" value="1"/>
</dbReference>
<dbReference type="InterPro" id="IPR000014">
    <property type="entry name" value="PAS"/>
</dbReference>
<dbReference type="GO" id="GO:0052621">
    <property type="term" value="F:diguanylate cyclase activity"/>
    <property type="evidence" value="ECO:0007669"/>
    <property type="project" value="UniProtKB-EC"/>
</dbReference>
<dbReference type="Pfam" id="PF08448">
    <property type="entry name" value="PAS_4"/>
    <property type="match status" value="1"/>
</dbReference>
<dbReference type="Pfam" id="PF00990">
    <property type="entry name" value="GGDEF"/>
    <property type="match status" value="1"/>
</dbReference>
<sequence length="408" mass="45505">MTVSTIYYSASLSPWKASLKPLLTSGNWSADWQAFSALSEVPVGALTLMLDSDLTHDEQPLVGARRVLMLVEHWSLEASLKWSALGAEACESQKDHERIAGCLVFMLSQRDMSRVSAQESDHMLQTVIDAVPIPIFFKDELHVYRGCNQAFSQHIGLPVEKIVNHSVYDVAPKHLADIYYEADQNLLASGGKQVYEAKVKSSSGEESEIEFNKAVFYKKNGDKGGQVGAMLNITERNQLMRQLERASLTDPLTGIGNRREFDIAVKRARELSLPEASPSLLIIDIDHFKQINDEFGHDGGDQALQFIVKTLQSVLPNQGSLYRIGGEEFYLLLEQTSLEAAHEFAEHIRAYLPTQPFIFRGVRLNITMSIGVVELNAKKSLDGMLKQVDQALYQAKHLGRNRVCLAKA</sequence>
<evidence type="ECO:0000259" key="3">
    <source>
        <dbReference type="PROSITE" id="PS50113"/>
    </source>
</evidence>
<name>A0ABW4B0F8_9GAMM</name>
<proteinExistence type="predicted"/>
<dbReference type="SUPFAM" id="SSF55785">
    <property type="entry name" value="PYP-like sensor domain (PAS domain)"/>
    <property type="match status" value="1"/>
</dbReference>
<evidence type="ECO:0000313" key="6">
    <source>
        <dbReference type="Proteomes" id="UP001597059"/>
    </source>
</evidence>
<dbReference type="InterPro" id="IPR013656">
    <property type="entry name" value="PAS_4"/>
</dbReference>
<dbReference type="InterPro" id="IPR000700">
    <property type="entry name" value="PAS-assoc_C"/>
</dbReference>
<dbReference type="Proteomes" id="UP001597059">
    <property type="component" value="Unassembled WGS sequence"/>
</dbReference>
<dbReference type="EC" id="2.7.7.65" evidence="1"/>
<protein>
    <recommendedName>
        <fullName evidence="1">diguanylate cyclase</fullName>
        <ecNumber evidence="1">2.7.7.65</ecNumber>
    </recommendedName>
</protein>
<keyword evidence="6" id="KW-1185">Reference proteome</keyword>
<dbReference type="PROSITE" id="PS50887">
    <property type="entry name" value="GGDEF"/>
    <property type="match status" value="1"/>
</dbReference>
<dbReference type="NCBIfam" id="TIGR00254">
    <property type="entry name" value="GGDEF"/>
    <property type="match status" value="1"/>
</dbReference>
<dbReference type="Gene3D" id="3.30.70.270">
    <property type="match status" value="1"/>
</dbReference>
<reference evidence="6" key="1">
    <citation type="journal article" date="2019" name="Int. J. Syst. Evol. Microbiol.">
        <title>The Global Catalogue of Microorganisms (GCM) 10K type strain sequencing project: providing services to taxonomists for standard genome sequencing and annotation.</title>
        <authorList>
            <consortium name="The Broad Institute Genomics Platform"/>
            <consortium name="The Broad Institute Genome Sequencing Center for Infectious Disease"/>
            <person name="Wu L."/>
            <person name="Ma J."/>
        </authorList>
    </citation>
    <scope>NUCLEOTIDE SEQUENCE [LARGE SCALE GENOMIC DNA]</scope>
    <source>
        <strain evidence="6">JCM 30774</strain>
    </source>
</reference>
<dbReference type="PANTHER" id="PTHR45138">
    <property type="entry name" value="REGULATORY COMPONENTS OF SENSORY TRANSDUCTION SYSTEM"/>
    <property type="match status" value="1"/>
</dbReference>
<dbReference type="CDD" id="cd01949">
    <property type="entry name" value="GGDEF"/>
    <property type="match status" value="1"/>
</dbReference>
<organism evidence="5 6">
    <name type="scientific">Rhodanobacter aciditrophus</name>
    <dbReference type="NCBI Taxonomy" id="1623218"/>
    <lineage>
        <taxon>Bacteria</taxon>
        <taxon>Pseudomonadati</taxon>
        <taxon>Pseudomonadota</taxon>
        <taxon>Gammaproteobacteria</taxon>
        <taxon>Lysobacterales</taxon>
        <taxon>Rhodanobacteraceae</taxon>
        <taxon>Rhodanobacter</taxon>
    </lineage>
</organism>
<dbReference type="InterPro" id="IPR035965">
    <property type="entry name" value="PAS-like_dom_sf"/>
</dbReference>
<feature type="domain" description="GGDEF" evidence="4">
    <location>
        <begin position="276"/>
        <end position="408"/>
    </location>
</feature>
<comment type="caution">
    <text evidence="5">The sequence shown here is derived from an EMBL/GenBank/DDBJ whole genome shotgun (WGS) entry which is preliminary data.</text>
</comment>
<dbReference type="InterPro" id="IPR029787">
    <property type="entry name" value="Nucleotide_cyclase"/>
</dbReference>
<dbReference type="NCBIfam" id="TIGR00229">
    <property type="entry name" value="sensory_box"/>
    <property type="match status" value="1"/>
</dbReference>
<dbReference type="InterPro" id="IPR043128">
    <property type="entry name" value="Rev_trsase/Diguanyl_cyclase"/>
</dbReference>
<keyword evidence="5" id="KW-0808">Transferase</keyword>
<dbReference type="PROSITE" id="PS50113">
    <property type="entry name" value="PAC"/>
    <property type="match status" value="1"/>
</dbReference>
<comment type="catalytic activity">
    <reaction evidence="2">
        <text>2 GTP = 3',3'-c-di-GMP + 2 diphosphate</text>
        <dbReference type="Rhea" id="RHEA:24898"/>
        <dbReference type="ChEBI" id="CHEBI:33019"/>
        <dbReference type="ChEBI" id="CHEBI:37565"/>
        <dbReference type="ChEBI" id="CHEBI:58805"/>
        <dbReference type="EC" id="2.7.7.65"/>
    </reaction>
</comment>
<evidence type="ECO:0000313" key="5">
    <source>
        <dbReference type="EMBL" id="MFD1382905.1"/>
    </source>
</evidence>
<feature type="domain" description="PAC" evidence="3">
    <location>
        <begin position="193"/>
        <end position="245"/>
    </location>
</feature>
<dbReference type="PANTHER" id="PTHR45138:SF9">
    <property type="entry name" value="DIGUANYLATE CYCLASE DGCM-RELATED"/>
    <property type="match status" value="1"/>
</dbReference>
<evidence type="ECO:0000256" key="2">
    <source>
        <dbReference type="ARBA" id="ARBA00034247"/>
    </source>
</evidence>
<evidence type="ECO:0000259" key="4">
    <source>
        <dbReference type="PROSITE" id="PS50887"/>
    </source>
</evidence>
<dbReference type="InterPro" id="IPR000160">
    <property type="entry name" value="GGDEF_dom"/>
</dbReference>
<dbReference type="SMART" id="SM00091">
    <property type="entry name" value="PAS"/>
    <property type="match status" value="1"/>
</dbReference>
<accession>A0ABW4B0F8</accession>
<gene>
    <name evidence="5" type="ORF">ACFQ45_05990</name>
</gene>
<dbReference type="SMART" id="SM00267">
    <property type="entry name" value="GGDEF"/>
    <property type="match status" value="1"/>
</dbReference>
<dbReference type="RefSeq" id="WP_377366084.1">
    <property type="nucleotide sequence ID" value="NZ_JBHTMN010000007.1"/>
</dbReference>
<dbReference type="Gene3D" id="3.30.450.20">
    <property type="entry name" value="PAS domain"/>
    <property type="match status" value="1"/>
</dbReference>